<sequence length="205" mass="22965">MSQVVRVYYRRGNNWSLSINTNPNMLLALYLRDLGGIDPSEVGPNSALAPAVKARGQRQVAPGQIKQEWSSWWDSLITREPTTDTDPMDLLAALGDGCYPELAKLAHAHYGQATMFAHQHRENFSEQSKDYIPARMDEVERILIDHGVEHAHDVKETQIHVIDIPLTEPRAWLIGGATIVASTSLLRDGRAFHGYIQPMVTIIFP</sequence>
<keyword evidence="2" id="KW-1185">Reference proteome</keyword>
<proteinExistence type="predicted"/>
<dbReference type="EMBL" id="BMKX01000009">
    <property type="protein sequence ID" value="GGJ70238.1"/>
    <property type="molecule type" value="Genomic_DNA"/>
</dbReference>
<reference evidence="2" key="1">
    <citation type="journal article" date="2019" name="Int. J. Syst. Evol. Microbiol.">
        <title>The Global Catalogue of Microorganisms (GCM) 10K type strain sequencing project: providing services to taxonomists for standard genome sequencing and annotation.</title>
        <authorList>
            <consortium name="The Broad Institute Genomics Platform"/>
            <consortium name="The Broad Institute Genome Sequencing Center for Infectious Disease"/>
            <person name="Wu L."/>
            <person name="Ma J."/>
        </authorList>
    </citation>
    <scope>NUCLEOTIDE SEQUENCE [LARGE SCALE GENOMIC DNA]</scope>
    <source>
        <strain evidence="2">CGMCC 1.3685</strain>
    </source>
</reference>
<name>A0ABQ2DTH7_9MICC</name>
<gene>
    <name evidence="1" type="ORF">GCM10007173_31360</name>
</gene>
<comment type="caution">
    <text evidence="1">The sequence shown here is derived from an EMBL/GenBank/DDBJ whole genome shotgun (WGS) entry which is preliminary data.</text>
</comment>
<dbReference type="Proteomes" id="UP000606115">
    <property type="component" value="Unassembled WGS sequence"/>
</dbReference>
<evidence type="ECO:0000313" key="2">
    <source>
        <dbReference type="Proteomes" id="UP000606115"/>
    </source>
</evidence>
<accession>A0ABQ2DTH7</accession>
<organism evidence="1 2">
    <name type="scientific">Glutamicibacter ardleyensis</name>
    <dbReference type="NCBI Taxonomy" id="225894"/>
    <lineage>
        <taxon>Bacteria</taxon>
        <taxon>Bacillati</taxon>
        <taxon>Actinomycetota</taxon>
        <taxon>Actinomycetes</taxon>
        <taxon>Micrococcales</taxon>
        <taxon>Micrococcaceae</taxon>
        <taxon>Glutamicibacter</taxon>
    </lineage>
</organism>
<evidence type="ECO:0000313" key="1">
    <source>
        <dbReference type="EMBL" id="GGJ70238.1"/>
    </source>
</evidence>
<protein>
    <submittedName>
        <fullName evidence="1">Uncharacterized protein</fullName>
    </submittedName>
</protein>
<dbReference type="RefSeq" id="WP_194446467.1">
    <property type="nucleotide sequence ID" value="NZ_BMKX01000009.1"/>
</dbReference>
<dbReference type="GeneID" id="303305471"/>